<dbReference type="EMBL" id="BSNG01000001">
    <property type="protein sequence ID" value="GLQ09245.1"/>
    <property type="molecule type" value="Genomic_DNA"/>
</dbReference>
<reference evidence="1" key="1">
    <citation type="journal article" date="2014" name="Int. J. Syst. Evol. Microbiol.">
        <title>Complete genome of a new Firmicutes species belonging to the dominant human colonic microbiota ('Ruminococcus bicirculans') reveals two chromosomes and a selective capacity to utilize plant glucans.</title>
        <authorList>
            <consortium name="NISC Comparative Sequencing Program"/>
            <person name="Wegmann U."/>
            <person name="Louis P."/>
            <person name="Goesmann A."/>
            <person name="Henrissat B."/>
            <person name="Duncan S.H."/>
            <person name="Flint H.J."/>
        </authorList>
    </citation>
    <scope>NUCLEOTIDE SEQUENCE</scope>
    <source>
        <strain evidence="1">NBRC 103855</strain>
    </source>
</reference>
<protein>
    <recommendedName>
        <fullName evidence="3">Fibronectin type-III domain-containing protein</fullName>
    </recommendedName>
</protein>
<reference evidence="1" key="2">
    <citation type="submission" date="2023-01" db="EMBL/GenBank/DDBJ databases">
        <title>Draft genome sequence of Devosia yakushimensis strain NBRC 103855.</title>
        <authorList>
            <person name="Sun Q."/>
            <person name="Mori K."/>
        </authorList>
    </citation>
    <scope>NUCLEOTIDE SEQUENCE</scope>
    <source>
        <strain evidence="1">NBRC 103855</strain>
    </source>
</reference>
<dbReference type="RefSeq" id="WP_284388838.1">
    <property type="nucleotide sequence ID" value="NZ_BSNG01000001.1"/>
</dbReference>
<dbReference type="InterPro" id="IPR003961">
    <property type="entry name" value="FN3_dom"/>
</dbReference>
<keyword evidence="2" id="KW-1185">Reference proteome</keyword>
<accession>A0ABQ5UBY2</accession>
<dbReference type="InterPro" id="IPR012334">
    <property type="entry name" value="Pectin_lyas_fold"/>
</dbReference>
<dbReference type="InterPro" id="IPR036116">
    <property type="entry name" value="FN3_sf"/>
</dbReference>
<dbReference type="CDD" id="cd00063">
    <property type="entry name" value="FN3"/>
    <property type="match status" value="1"/>
</dbReference>
<dbReference type="Proteomes" id="UP001161406">
    <property type="component" value="Unassembled WGS sequence"/>
</dbReference>
<dbReference type="InterPro" id="IPR011050">
    <property type="entry name" value="Pectin_lyase_fold/virulence"/>
</dbReference>
<dbReference type="SUPFAM" id="SSF49265">
    <property type="entry name" value="Fibronectin type III"/>
    <property type="match status" value="1"/>
</dbReference>
<sequence length="740" mass="77826">MRSRAVRHGWPLLPTSRLLSQAIPGAIRYVAPGGQGSGDGSSWDDAAPLANINISIAQAGPAGVVALATHLGNYTQTSSITLNAAGIAGYPVVITGMDADGLLSPANIVGNRTPWSRPADESGRVDSSAFGGNALFIAGAGIGNLAFMNLRAERVGRIIDFSGVAAKGFLFEDIEGFNVRDGFYTNNLSAITDLTMRRVKGTGFSKKFVRFHGECRDWVIEDYSFDSAWQDKDNFAVGIECNNNARGLIVRRGSAGNAHSTLGTYFNGDGMSSERTNRDILVEDSIFFGCTDGGLDLKSEDTEIRRVTARDNKRNFRIWGGVKGGAGYTKPIRMVDCVSEDPHGRGGGSVHHLWLKGHDLVAQGGSVDVLGFTATGGDAGMAALEIEGQNGTMAFIDAPDIILPVGTVMHNSLEAGSVITGIPDEPMAPAQFTAPQWTLTPNNVSGQLVANILSRPGDGGSAITVLQYRLDGGAWVTMAGTGTGPRVLSGLTNDVEYAGQVRAGNAAGFGEPSDIKLATPVYVAPEIVRLAFDGSALNPGDTPVDTAVGAPAMVLRGTAAVVAGGIQFGGQNNYIEFPNREGFTFDGLFTIKIRVTKANWNRNGEDFIFTFWNTSGNQRAWMISTKPDNKLYARFCPNAGGSGNIVDTVANGSAPSPIPAGQRELMMDRDADGYIRMYVDGVMVGKTAAPVVGPNVNNGTNFARVSGSTTGNSDPGPSILHVLEIRKGEALCGSDAGYTP</sequence>
<dbReference type="SUPFAM" id="SSF51126">
    <property type="entry name" value="Pectin lyase-like"/>
    <property type="match status" value="1"/>
</dbReference>
<dbReference type="SUPFAM" id="SSF49899">
    <property type="entry name" value="Concanavalin A-like lectins/glucanases"/>
    <property type="match status" value="1"/>
</dbReference>
<evidence type="ECO:0000313" key="1">
    <source>
        <dbReference type="EMBL" id="GLQ09245.1"/>
    </source>
</evidence>
<comment type="caution">
    <text evidence="1">The sequence shown here is derived from an EMBL/GenBank/DDBJ whole genome shotgun (WGS) entry which is preliminary data.</text>
</comment>
<gene>
    <name evidence="1" type="ORF">GCM10007913_11770</name>
</gene>
<dbReference type="Gene3D" id="2.60.40.10">
    <property type="entry name" value="Immunoglobulins"/>
    <property type="match status" value="1"/>
</dbReference>
<organism evidence="1 2">
    <name type="scientific">Devosia yakushimensis</name>
    <dbReference type="NCBI Taxonomy" id="470028"/>
    <lineage>
        <taxon>Bacteria</taxon>
        <taxon>Pseudomonadati</taxon>
        <taxon>Pseudomonadota</taxon>
        <taxon>Alphaproteobacteria</taxon>
        <taxon>Hyphomicrobiales</taxon>
        <taxon>Devosiaceae</taxon>
        <taxon>Devosia</taxon>
    </lineage>
</organism>
<evidence type="ECO:0000313" key="2">
    <source>
        <dbReference type="Proteomes" id="UP001161406"/>
    </source>
</evidence>
<dbReference type="Gene3D" id="2.160.20.10">
    <property type="entry name" value="Single-stranded right-handed beta-helix, Pectin lyase-like"/>
    <property type="match status" value="1"/>
</dbReference>
<dbReference type="InterPro" id="IPR013783">
    <property type="entry name" value="Ig-like_fold"/>
</dbReference>
<dbReference type="Gene3D" id="2.60.120.200">
    <property type="match status" value="1"/>
</dbReference>
<proteinExistence type="predicted"/>
<name>A0ABQ5UBY2_9HYPH</name>
<evidence type="ECO:0008006" key="3">
    <source>
        <dbReference type="Google" id="ProtNLM"/>
    </source>
</evidence>
<dbReference type="InterPro" id="IPR013320">
    <property type="entry name" value="ConA-like_dom_sf"/>
</dbReference>